<reference evidence="3 4" key="1">
    <citation type="journal article" date="2007" name="Nat. Biotechnol.">
        <title>Complete genome sequence of the myxobacterium Sorangium cellulosum.</title>
        <authorList>
            <person name="Schneiker S."/>
            <person name="Perlova O."/>
            <person name="Kaiser O."/>
            <person name="Gerth K."/>
            <person name="Alici A."/>
            <person name="Altmeyer M.O."/>
            <person name="Bartels D."/>
            <person name="Bekel T."/>
            <person name="Beyer S."/>
            <person name="Bode E."/>
            <person name="Bode H.B."/>
            <person name="Bolten C.J."/>
            <person name="Choudhuri J.V."/>
            <person name="Doss S."/>
            <person name="Elnakady Y.A."/>
            <person name="Frank B."/>
            <person name="Gaigalat L."/>
            <person name="Goesmann A."/>
            <person name="Groeger C."/>
            <person name="Gross F."/>
            <person name="Jelsbak L."/>
            <person name="Jelsbak L."/>
            <person name="Kalinowski J."/>
            <person name="Kegler C."/>
            <person name="Knauber T."/>
            <person name="Konietzny S."/>
            <person name="Kopp M."/>
            <person name="Krause L."/>
            <person name="Krug D."/>
            <person name="Linke B."/>
            <person name="Mahmud T."/>
            <person name="Martinez-Arias R."/>
            <person name="McHardy A.C."/>
            <person name="Merai M."/>
            <person name="Meyer F."/>
            <person name="Mormann S."/>
            <person name="Munoz-Dorado J."/>
            <person name="Perez J."/>
            <person name="Pradella S."/>
            <person name="Rachid S."/>
            <person name="Raddatz G."/>
            <person name="Rosenau F."/>
            <person name="Rueckert C."/>
            <person name="Sasse F."/>
            <person name="Scharfe M."/>
            <person name="Schuster S.C."/>
            <person name="Suen G."/>
            <person name="Treuner-Lange A."/>
            <person name="Velicer G.J."/>
            <person name="Vorholter F.-J."/>
            <person name="Weissman K.J."/>
            <person name="Welch R.D."/>
            <person name="Wenzel S.C."/>
            <person name="Whitworth D.E."/>
            <person name="Wilhelm S."/>
            <person name="Wittmann C."/>
            <person name="Bloecker H."/>
            <person name="Puehler A."/>
            <person name="Mueller R."/>
        </authorList>
    </citation>
    <scope>NUCLEOTIDE SEQUENCE [LARGE SCALE GENOMIC DNA]</scope>
    <source>
        <strain evidence="4">So ce56</strain>
    </source>
</reference>
<keyword evidence="2" id="KW-1133">Transmembrane helix</keyword>
<evidence type="ECO:0000256" key="2">
    <source>
        <dbReference type="SAM" id="Phobius"/>
    </source>
</evidence>
<dbReference type="KEGG" id="scl:sce4810"/>
<gene>
    <name evidence="3" type="ordered locus">sce4810</name>
</gene>
<dbReference type="HOGENOM" id="CLU_1065185_0_0_7"/>
<feature type="region of interest" description="Disordered" evidence="1">
    <location>
        <begin position="1"/>
        <end position="23"/>
    </location>
</feature>
<evidence type="ECO:0000313" key="3">
    <source>
        <dbReference type="EMBL" id="CAN94973.1"/>
    </source>
</evidence>
<evidence type="ECO:0000313" key="4">
    <source>
        <dbReference type="Proteomes" id="UP000002139"/>
    </source>
</evidence>
<evidence type="ECO:0000256" key="1">
    <source>
        <dbReference type="SAM" id="MobiDB-lite"/>
    </source>
</evidence>
<name>A9FFB7_SORC5</name>
<feature type="transmembrane region" description="Helical" evidence="2">
    <location>
        <begin position="216"/>
        <end position="235"/>
    </location>
</feature>
<feature type="transmembrane region" description="Helical" evidence="2">
    <location>
        <begin position="150"/>
        <end position="173"/>
    </location>
</feature>
<organism evidence="3 4">
    <name type="scientific">Sorangium cellulosum (strain So ce56)</name>
    <name type="common">Polyangium cellulosum (strain So ce56)</name>
    <dbReference type="NCBI Taxonomy" id="448385"/>
    <lineage>
        <taxon>Bacteria</taxon>
        <taxon>Pseudomonadati</taxon>
        <taxon>Myxococcota</taxon>
        <taxon>Polyangia</taxon>
        <taxon>Polyangiales</taxon>
        <taxon>Polyangiaceae</taxon>
        <taxon>Sorangium</taxon>
    </lineage>
</organism>
<sequence length="261" mass="26754">MPEANSRGSRRSAKGVGRAGRRGLGWPAVGLLVTLATWAQAGVARAEQSAAEVSEEVKALPVTRDGVAAKGASAARPVEPGKRKVIAAAPARYAVARDVEVTRPEEAVEVPVRALAPSAAAQDAAPSTGDIEPRRPTPYGARPDPIHRSLMWVTGGLTLAGIALGSTFGGLAISTWDKVDDAAKTACANPRRYRDCAQPVPDLASKAMSYATVSDFSFIAASVALAGTAVLWLTLPSDGPRATARLQLAPGVVGGSVVGAF</sequence>
<proteinExistence type="predicted"/>
<keyword evidence="2" id="KW-0472">Membrane</keyword>
<keyword evidence="2" id="KW-0812">Transmembrane</keyword>
<dbReference type="EMBL" id="AM746676">
    <property type="protein sequence ID" value="CAN94973.1"/>
    <property type="molecule type" value="Genomic_DNA"/>
</dbReference>
<feature type="region of interest" description="Disordered" evidence="1">
    <location>
        <begin position="118"/>
        <end position="138"/>
    </location>
</feature>
<dbReference type="AlphaFoldDB" id="A9FFB7"/>
<keyword evidence="4" id="KW-1185">Reference proteome</keyword>
<protein>
    <submittedName>
        <fullName evidence="3">Uncharacterized protein</fullName>
    </submittedName>
</protein>
<accession>A9FFB7</accession>
<dbReference type="Proteomes" id="UP000002139">
    <property type="component" value="Chromosome"/>
</dbReference>